<feature type="domain" description="F-box/LRR-repeat protein 15-like leucin rich repeat" evidence="1">
    <location>
        <begin position="235"/>
        <end position="323"/>
    </location>
</feature>
<dbReference type="SUPFAM" id="SSF82171">
    <property type="entry name" value="DPP6 N-terminal domain-like"/>
    <property type="match status" value="1"/>
</dbReference>
<dbReference type="Gene3D" id="2.130.10.10">
    <property type="entry name" value="YVTN repeat-like/Quinoprotein amine dehydrogenase"/>
    <property type="match status" value="1"/>
</dbReference>
<dbReference type="PANTHER" id="PTHR13318">
    <property type="entry name" value="PARTNER OF PAIRED, ISOFORM B-RELATED"/>
    <property type="match status" value="1"/>
</dbReference>
<dbReference type="Pfam" id="PF25372">
    <property type="entry name" value="DUF7885"/>
    <property type="match status" value="1"/>
</dbReference>
<evidence type="ECO:0000313" key="3">
    <source>
        <dbReference type="Proteomes" id="UP001239462"/>
    </source>
</evidence>
<evidence type="ECO:0000259" key="1">
    <source>
        <dbReference type="Pfam" id="PF25372"/>
    </source>
</evidence>
<comment type="caution">
    <text evidence="2">The sequence shown here is derived from an EMBL/GenBank/DDBJ whole genome shotgun (WGS) entry which is preliminary data.</text>
</comment>
<name>A0ABT7PFJ1_9BACT</name>
<protein>
    <recommendedName>
        <fullName evidence="1">F-box/LRR-repeat protein 15-like leucin rich repeat domain-containing protein</fullName>
    </recommendedName>
</protein>
<evidence type="ECO:0000313" key="2">
    <source>
        <dbReference type="EMBL" id="MDM4015258.1"/>
    </source>
</evidence>
<sequence length="736" mass="82047">MSISIGAIPRLFLCLFIVGAWSTFRLSAQSPDARTSRHSEWKPLLVEFCRLVGEDAVSELEEAVSAANDRLKNHVIKVMRYRLQQSSGIDALRQRLSEVGWEFNGLELCVTAKNRESVDDNELQVLNMLPFVPRLDLSGIKVTDRGLERLAETPIRELVLTGTNISDEGIKRFVEKVRNQKANVSKRELEAAGLGIFGRHGFYGGTGLESVELGETKIGDQSVVYLSELKDLRAVILSGTNITDACFRSLAKVADLEILDVSRTSIGDEGVIQLSKLKRLRSLQLSDTNVTDESLPFLGKMVHLETLHLSGTATTERGLHHLAKLPNLDRLTLPELPPGENADDLRAKHLPRFFPWRASRNKSLYLGWDHWRALPKVEARERIRDLQRVAISTKERMMVVAFTPSNFEDRLKVLAIDFQTGNSKELTFRQGKELAYSCPIALSRDAELLATGAKRSTARKMVDEGGYEIQRVLRTVPIEQSKPEQVTIWRIPKVESEQVAPVHTIVAPWPVAKLAFSPNGAHLLVVSRMEAEPTDVLFAVVDVVTGELKPRKIATGELEPINQLLSMDSMALSPNGRTVAFSNRHGVGVVDTKRGEVDYLFHEAKAFYSGGPQYSSRGPHRHEFSLDGRWLLSTVNVLNVPDWEINRVLIYDRQSRRLTAQIIGRLEAVSDDGATIVTSEVNTISLWHLSDGVPVQFGFTQRVGNPVLSHDGRSLFSHTGPGGKARLGVWDLRNPK</sequence>
<dbReference type="InterPro" id="IPR032675">
    <property type="entry name" value="LRR_dom_sf"/>
</dbReference>
<dbReference type="EMBL" id="JASZZN010000004">
    <property type="protein sequence ID" value="MDM4015258.1"/>
    <property type="molecule type" value="Genomic_DNA"/>
</dbReference>
<organism evidence="2 3">
    <name type="scientific">Roseiconus lacunae</name>
    <dbReference type="NCBI Taxonomy" id="2605694"/>
    <lineage>
        <taxon>Bacteria</taxon>
        <taxon>Pseudomonadati</taxon>
        <taxon>Planctomycetota</taxon>
        <taxon>Planctomycetia</taxon>
        <taxon>Pirellulales</taxon>
        <taxon>Pirellulaceae</taxon>
        <taxon>Roseiconus</taxon>
    </lineage>
</organism>
<dbReference type="Proteomes" id="UP001239462">
    <property type="component" value="Unassembled WGS sequence"/>
</dbReference>
<dbReference type="InterPro" id="IPR057207">
    <property type="entry name" value="FBXL15_LRR"/>
</dbReference>
<dbReference type="InterPro" id="IPR015943">
    <property type="entry name" value="WD40/YVTN_repeat-like_dom_sf"/>
</dbReference>
<dbReference type="Pfam" id="PF13516">
    <property type="entry name" value="LRR_6"/>
    <property type="match status" value="1"/>
</dbReference>
<dbReference type="InterPro" id="IPR001611">
    <property type="entry name" value="Leu-rich_rpt"/>
</dbReference>
<accession>A0ABT7PFJ1</accession>
<dbReference type="RefSeq" id="WP_289162724.1">
    <property type="nucleotide sequence ID" value="NZ_JASZZN010000004.1"/>
</dbReference>
<keyword evidence="3" id="KW-1185">Reference proteome</keyword>
<dbReference type="SUPFAM" id="SSF52047">
    <property type="entry name" value="RNI-like"/>
    <property type="match status" value="1"/>
</dbReference>
<reference evidence="2 3" key="1">
    <citation type="submission" date="2023-06" db="EMBL/GenBank/DDBJ databases">
        <title>Roseiconus lacunae JC819 isolated from Gulf of Mannar region, Tamil Nadu.</title>
        <authorList>
            <person name="Pk S."/>
            <person name="Ch S."/>
            <person name="Ch V.R."/>
        </authorList>
    </citation>
    <scope>NUCLEOTIDE SEQUENCE [LARGE SCALE GENOMIC DNA]</scope>
    <source>
        <strain evidence="2 3">JC819</strain>
    </source>
</reference>
<dbReference type="Gene3D" id="3.80.10.10">
    <property type="entry name" value="Ribonuclease Inhibitor"/>
    <property type="match status" value="2"/>
</dbReference>
<gene>
    <name evidence="2" type="ORF">QTN89_07455</name>
</gene>
<proteinExistence type="predicted"/>